<evidence type="ECO:0000313" key="2">
    <source>
        <dbReference type="EMBL" id="KAF9890680.1"/>
    </source>
</evidence>
<feature type="region of interest" description="Disordered" evidence="1">
    <location>
        <begin position="1"/>
        <end position="37"/>
    </location>
</feature>
<reference evidence="2" key="2">
    <citation type="submission" date="2020-02" db="EMBL/GenBank/DDBJ databases">
        <authorList>
            <person name="Gilchrist C.L.M."/>
            <person name="Chooi Y.-H."/>
        </authorList>
    </citation>
    <scope>NUCLEOTIDE SEQUENCE</scope>
    <source>
        <strain evidence="2">MST-FP2251</strain>
    </source>
</reference>
<dbReference type="EMBL" id="VCAU01000024">
    <property type="protein sequence ID" value="KAF9890680.1"/>
    <property type="molecule type" value="Genomic_DNA"/>
</dbReference>
<feature type="region of interest" description="Disordered" evidence="1">
    <location>
        <begin position="50"/>
        <end position="72"/>
    </location>
</feature>
<keyword evidence="3" id="KW-1185">Reference proteome</keyword>
<comment type="caution">
    <text evidence="2">The sequence shown here is derived from an EMBL/GenBank/DDBJ whole genome shotgun (WGS) entry which is preliminary data.</text>
</comment>
<dbReference type="Proteomes" id="UP001194746">
    <property type="component" value="Unassembled WGS sequence"/>
</dbReference>
<evidence type="ECO:0000256" key="1">
    <source>
        <dbReference type="SAM" id="MobiDB-lite"/>
    </source>
</evidence>
<sequence>MLKATFSRANTRPRRVQAYPDSGHPKPFGALQRPSKKSARLLVTQGVRLSSCDETSHMQNTDRGSTGSGAGA</sequence>
<name>A0AAD4GVH8_ASPNN</name>
<accession>A0AAD4GVH8</accession>
<reference evidence="2" key="1">
    <citation type="journal article" date="2019" name="Beilstein J. Org. Chem.">
        <title>Nanangenines: drimane sesquiterpenoids as the dominant metabolite cohort of a novel Australian fungus, Aspergillus nanangensis.</title>
        <authorList>
            <person name="Lacey H.J."/>
            <person name="Gilchrist C.L.M."/>
            <person name="Crombie A."/>
            <person name="Kalaitzis J.A."/>
            <person name="Vuong D."/>
            <person name="Rutledge P.J."/>
            <person name="Turner P."/>
            <person name="Pitt J.I."/>
            <person name="Lacey E."/>
            <person name="Chooi Y.H."/>
            <person name="Piggott A.M."/>
        </authorList>
    </citation>
    <scope>NUCLEOTIDE SEQUENCE</scope>
    <source>
        <strain evidence="2">MST-FP2251</strain>
    </source>
</reference>
<dbReference type="AlphaFoldDB" id="A0AAD4GVH8"/>
<evidence type="ECO:0000313" key="3">
    <source>
        <dbReference type="Proteomes" id="UP001194746"/>
    </source>
</evidence>
<gene>
    <name evidence="2" type="ORF">FE257_005546</name>
</gene>
<protein>
    <submittedName>
        <fullName evidence="2">Uncharacterized protein</fullName>
    </submittedName>
</protein>
<organism evidence="2 3">
    <name type="scientific">Aspergillus nanangensis</name>
    <dbReference type="NCBI Taxonomy" id="2582783"/>
    <lineage>
        <taxon>Eukaryota</taxon>
        <taxon>Fungi</taxon>
        <taxon>Dikarya</taxon>
        <taxon>Ascomycota</taxon>
        <taxon>Pezizomycotina</taxon>
        <taxon>Eurotiomycetes</taxon>
        <taxon>Eurotiomycetidae</taxon>
        <taxon>Eurotiales</taxon>
        <taxon>Aspergillaceae</taxon>
        <taxon>Aspergillus</taxon>
        <taxon>Aspergillus subgen. Circumdati</taxon>
    </lineage>
</organism>
<proteinExistence type="predicted"/>